<dbReference type="Proteomes" id="UP001292079">
    <property type="component" value="Unassembled WGS sequence"/>
</dbReference>
<dbReference type="Pfam" id="PF02176">
    <property type="entry name" value="zf-TRAF"/>
    <property type="match status" value="1"/>
</dbReference>
<reference evidence="12" key="1">
    <citation type="submission" date="2022-04" db="EMBL/GenBank/DDBJ databases">
        <authorList>
            <person name="Xu L."/>
            <person name="Lv Z."/>
        </authorList>
    </citation>
    <scope>NUCLEOTIDE SEQUENCE</scope>
    <source>
        <strain evidence="12">LV_2022a</strain>
    </source>
</reference>
<feature type="domain" description="RING-type" evidence="9">
    <location>
        <begin position="102"/>
        <end position="141"/>
    </location>
</feature>
<accession>A0AAE1ZEP4</accession>
<reference evidence="12" key="2">
    <citation type="journal article" date="2023" name="Infect Dis Poverty">
        <title>Chromosome-scale genome of the human blood fluke Schistosoma mekongi and its implications for public health.</title>
        <authorList>
            <person name="Zhou M."/>
            <person name="Xu L."/>
            <person name="Xu D."/>
            <person name="Chen W."/>
            <person name="Khan J."/>
            <person name="Hu Y."/>
            <person name="Huang H."/>
            <person name="Wei H."/>
            <person name="Zhang Y."/>
            <person name="Chusongsang P."/>
            <person name="Tanasarnprasert K."/>
            <person name="Hu X."/>
            <person name="Limpanont Y."/>
            <person name="Lv Z."/>
        </authorList>
    </citation>
    <scope>NUCLEOTIDE SEQUENCE</scope>
    <source>
        <strain evidence="12">LV_2022a</strain>
    </source>
</reference>
<comment type="subcellular location">
    <subcellularLocation>
        <location evidence="1">Cytoplasm</location>
    </subcellularLocation>
</comment>
<dbReference type="SMART" id="SM00061">
    <property type="entry name" value="MATH"/>
    <property type="match status" value="1"/>
</dbReference>
<feature type="domain" description="TRAF-type" evidence="11">
    <location>
        <begin position="239"/>
        <end position="286"/>
    </location>
</feature>
<dbReference type="FunFam" id="3.30.40.10:FF:000121">
    <property type="entry name" value="TNF receptor-associated factor"/>
    <property type="match status" value="1"/>
</dbReference>
<keyword evidence="13" id="KW-1185">Reference proteome</keyword>
<dbReference type="PROSITE" id="PS50089">
    <property type="entry name" value="ZF_RING_2"/>
    <property type="match status" value="1"/>
</dbReference>
<dbReference type="PANTHER" id="PTHR10131:SF151">
    <property type="entry name" value="TNF RECEPTOR ASSOCIATED FACTOR (TRAF) HOMOLOG"/>
    <property type="match status" value="1"/>
</dbReference>
<evidence type="ECO:0000313" key="13">
    <source>
        <dbReference type="Proteomes" id="UP001292079"/>
    </source>
</evidence>
<evidence type="ECO:0000256" key="6">
    <source>
        <dbReference type="ARBA" id="ARBA00022833"/>
    </source>
</evidence>
<dbReference type="InterPro" id="IPR002083">
    <property type="entry name" value="MATH/TRAF_dom"/>
</dbReference>
<dbReference type="InterPro" id="IPR008974">
    <property type="entry name" value="TRAF-like"/>
</dbReference>
<feature type="region of interest" description="Disordered" evidence="8">
    <location>
        <begin position="22"/>
        <end position="53"/>
    </location>
</feature>
<dbReference type="InterPro" id="IPR001293">
    <property type="entry name" value="Znf_TRAF"/>
</dbReference>
<evidence type="ECO:0000256" key="4">
    <source>
        <dbReference type="ARBA" id="ARBA00022737"/>
    </source>
</evidence>
<evidence type="ECO:0000256" key="2">
    <source>
        <dbReference type="ARBA" id="ARBA00022490"/>
    </source>
</evidence>
<dbReference type="Gene3D" id="2.60.210.10">
    <property type="entry name" value="Apoptosis, Tumor Necrosis Factor Receptor Associated Protein 2, Chain A"/>
    <property type="match status" value="1"/>
</dbReference>
<dbReference type="Gene3D" id="3.30.40.10">
    <property type="entry name" value="Zinc/RING finger domain, C3HC4 (zinc finger)"/>
    <property type="match status" value="3"/>
</dbReference>
<dbReference type="PROSITE" id="PS50145">
    <property type="entry name" value="ZF_TRAF"/>
    <property type="match status" value="2"/>
</dbReference>
<dbReference type="GO" id="GO:0005737">
    <property type="term" value="C:cytoplasm"/>
    <property type="evidence" value="ECO:0007669"/>
    <property type="project" value="UniProtKB-SubCell"/>
</dbReference>
<dbReference type="AlphaFoldDB" id="A0AAE1ZEP4"/>
<proteinExistence type="predicted"/>
<feature type="domain" description="MATH" evidence="10">
    <location>
        <begin position="350"/>
        <end position="501"/>
    </location>
</feature>
<keyword evidence="2" id="KW-0963">Cytoplasm</keyword>
<sequence>MNDFYLRKNYFIMSETGISLRPEEASDDSDEVSKETRKKKSKQKNSTSKNTIENYFTSKSSTVSEKLKSPESAKGKMDEIQFKTSREPEIIFVDQLDNVYRCVNCNCVLRVPFLFEDCGHRCCSGCVPDIFRATSKCPVDKQNLKKDRVHLDKAFQEHMDGLNVKCSYHTEGCPWMGILNELGYHLNQCEYKIVLCPNECGAEFQRKSIEDHIKNDCPKRNMQCKFCGAKFSVEKEAKHISYCREYPLPCPNKCEITSIPRALIPEHLKNECSRQNLRCPFNIHGCEYRGRKYKMDQHLELSLLKHLNLLNLSVQQMSLLIEAQTKTYTEIRNLLEYQVKRITTLEQCFGPPFLWKIDSYAEKLNNAKLGKQNALFSTPFYTHRYGYRMALSVSLYGNGEAKGKFMSVYACLFRGDHDSLLQWPFSHQLTFTLIDQNPEINARKPIVYTIKPSLTGDYNQFLGRPTSERNACFGAPRFVKLEVMEMSNYTINDEIYLKFTMNMDQIAPI</sequence>
<organism evidence="12 13">
    <name type="scientific">Schistosoma mekongi</name>
    <name type="common">Parasitic worm</name>
    <dbReference type="NCBI Taxonomy" id="38744"/>
    <lineage>
        <taxon>Eukaryota</taxon>
        <taxon>Metazoa</taxon>
        <taxon>Spiralia</taxon>
        <taxon>Lophotrochozoa</taxon>
        <taxon>Platyhelminthes</taxon>
        <taxon>Trematoda</taxon>
        <taxon>Digenea</taxon>
        <taxon>Strigeidida</taxon>
        <taxon>Schistosomatoidea</taxon>
        <taxon>Schistosomatidae</taxon>
        <taxon>Schistosoma</taxon>
    </lineage>
</organism>
<feature type="domain" description="TRAF-type" evidence="11">
    <location>
        <begin position="185"/>
        <end position="235"/>
    </location>
</feature>
<keyword evidence="5 7" id="KW-0863">Zinc-finger</keyword>
<evidence type="ECO:0000256" key="3">
    <source>
        <dbReference type="ARBA" id="ARBA00022723"/>
    </source>
</evidence>
<gene>
    <name evidence="12" type="ORF">MN116_004090</name>
</gene>
<dbReference type="CDD" id="cd00270">
    <property type="entry name" value="MATH_TRAF_C"/>
    <property type="match status" value="1"/>
</dbReference>
<dbReference type="SUPFAM" id="SSF57850">
    <property type="entry name" value="RING/U-box"/>
    <property type="match status" value="1"/>
</dbReference>
<feature type="zinc finger region" description="TRAF-type" evidence="7">
    <location>
        <begin position="185"/>
        <end position="235"/>
    </location>
</feature>
<dbReference type="InterPro" id="IPR049342">
    <property type="entry name" value="TRAF1-6_MATH_dom"/>
</dbReference>
<keyword evidence="3 7" id="KW-0479">Metal-binding</keyword>
<evidence type="ECO:0000256" key="7">
    <source>
        <dbReference type="PROSITE-ProRule" id="PRU00207"/>
    </source>
</evidence>
<dbReference type="GO" id="GO:0042981">
    <property type="term" value="P:regulation of apoptotic process"/>
    <property type="evidence" value="ECO:0007669"/>
    <property type="project" value="InterPro"/>
</dbReference>
<dbReference type="Pfam" id="PF21355">
    <property type="entry name" value="TRAF-mep_MATH"/>
    <property type="match status" value="1"/>
</dbReference>
<comment type="caution">
    <text evidence="12">The sequence shown here is derived from an EMBL/GenBank/DDBJ whole genome shotgun (WGS) entry which is preliminary data.</text>
</comment>
<evidence type="ECO:0000259" key="11">
    <source>
        <dbReference type="PROSITE" id="PS50145"/>
    </source>
</evidence>
<dbReference type="CDD" id="cd23126">
    <property type="entry name" value="mRING-HC-C3HC3D_TRAF4-like"/>
    <property type="match status" value="1"/>
</dbReference>
<evidence type="ECO:0000256" key="1">
    <source>
        <dbReference type="ARBA" id="ARBA00004496"/>
    </source>
</evidence>
<keyword evidence="6 7" id="KW-0862">Zinc</keyword>
<feature type="zinc finger region" description="TRAF-type" evidence="7">
    <location>
        <begin position="239"/>
        <end position="286"/>
    </location>
</feature>
<evidence type="ECO:0000259" key="10">
    <source>
        <dbReference type="PROSITE" id="PS50144"/>
    </source>
</evidence>
<name>A0AAE1ZEP4_SCHME</name>
<evidence type="ECO:0008006" key="14">
    <source>
        <dbReference type="Google" id="ProtNLM"/>
    </source>
</evidence>
<evidence type="ECO:0000313" key="12">
    <source>
        <dbReference type="EMBL" id="KAK4472881.1"/>
    </source>
</evidence>
<keyword evidence="4" id="KW-0677">Repeat</keyword>
<evidence type="ECO:0000256" key="5">
    <source>
        <dbReference type="ARBA" id="ARBA00022771"/>
    </source>
</evidence>
<dbReference type="GO" id="GO:0043122">
    <property type="term" value="P:regulation of canonical NF-kappaB signal transduction"/>
    <property type="evidence" value="ECO:0007669"/>
    <property type="project" value="TreeGrafter"/>
</dbReference>
<dbReference type="InterPro" id="IPR001841">
    <property type="entry name" value="Znf_RING"/>
</dbReference>
<evidence type="ECO:0000256" key="8">
    <source>
        <dbReference type="SAM" id="MobiDB-lite"/>
    </source>
</evidence>
<evidence type="ECO:0000259" key="9">
    <source>
        <dbReference type="PROSITE" id="PS50089"/>
    </source>
</evidence>
<dbReference type="PROSITE" id="PS50144">
    <property type="entry name" value="MATH"/>
    <property type="match status" value="1"/>
</dbReference>
<dbReference type="GO" id="GO:0007165">
    <property type="term" value="P:signal transduction"/>
    <property type="evidence" value="ECO:0007669"/>
    <property type="project" value="InterPro"/>
</dbReference>
<dbReference type="InterPro" id="IPR013083">
    <property type="entry name" value="Znf_RING/FYVE/PHD"/>
</dbReference>
<dbReference type="GO" id="GO:0008270">
    <property type="term" value="F:zinc ion binding"/>
    <property type="evidence" value="ECO:0007669"/>
    <property type="project" value="UniProtKB-KW"/>
</dbReference>
<dbReference type="SUPFAM" id="SSF49599">
    <property type="entry name" value="TRAF domain-like"/>
    <property type="match status" value="3"/>
</dbReference>
<protein>
    <recommendedName>
        <fullName evidence="14">TNF receptor-associated factor 4</fullName>
    </recommendedName>
</protein>
<dbReference type="InterPro" id="IPR012227">
    <property type="entry name" value="TNF_rcpt-assoc_TRAF_met"/>
</dbReference>
<dbReference type="EMBL" id="JALJAT010000002">
    <property type="protein sequence ID" value="KAK4472881.1"/>
    <property type="molecule type" value="Genomic_DNA"/>
</dbReference>
<dbReference type="PANTHER" id="PTHR10131">
    <property type="entry name" value="TNF RECEPTOR ASSOCIATED FACTOR"/>
    <property type="match status" value="1"/>
</dbReference>
<dbReference type="PIRSF" id="PIRSF015614">
    <property type="entry name" value="TRAF"/>
    <property type="match status" value="1"/>
</dbReference>